<feature type="transmembrane region" description="Helical" evidence="6">
    <location>
        <begin position="21"/>
        <end position="43"/>
    </location>
</feature>
<evidence type="ECO:0000313" key="8">
    <source>
        <dbReference type="EMBL" id="MBI4922300.1"/>
    </source>
</evidence>
<dbReference type="SUPFAM" id="SSF103473">
    <property type="entry name" value="MFS general substrate transporter"/>
    <property type="match status" value="1"/>
</dbReference>
<sequence length="445" mass="46207">MGDEIVDDDRINVAPRISAATGWYAVIVLCLALLISFTDRLIINLVVDPIRATLTLTDFEISLLQGAGFAVIFALAGVPCGRLADAANRRNVIMAGITLWSAATIACGLAADFWGFFGARVAVGLGEAALIPAASSLIIDCFSPRRRGIALGLFSLGATFGTGTALFLGGVVLAWSSAGMLEPIPLIGPLAPWRQLFVLVGVPGLLLLPLLLFVREPQRRHSSGLLPLAAVLRQLIVDNGAVLRVCLVKGALGIGDYALISWLPTLLQRSYGMTPLDAGGLVALSITTSGVVASLAGGAFSDLVVRRWGVPSRIVLLLGCYMLTIVGASSTFFAATGQQAALAFAVWALGSISGYVIGHVVMQESVPNEMRATTIALSLTITALLGIGFGPSLVPLVAEHAFDGKGGLQPAMATVSLGAALLAFVVIWPPIRKGLAALRNGRPAP</sequence>
<dbReference type="PANTHER" id="PTHR23505:SF79">
    <property type="entry name" value="PROTEIN SPINSTER"/>
    <property type="match status" value="1"/>
</dbReference>
<gene>
    <name evidence="8" type="ORF">HY834_11165</name>
</gene>
<keyword evidence="3 6" id="KW-0812">Transmembrane</keyword>
<dbReference type="Pfam" id="PF07690">
    <property type="entry name" value="MFS_1"/>
    <property type="match status" value="1"/>
</dbReference>
<evidence type="ECO:0000256" key="2">
    <source>
        <dbReference type="ARBA" id="ARBA00022448"/>
    </source>
</evidence>
<dbReference type="InterPro" id="IPR020846">
    <property type="entry name" value="MFS_dom"/>
</dbReference>
<evidence type="ECO:0000256" key="4">
    <source>
        <dbReference type="ARBA" id="ARBA00022989"/>
    </source>
</evidence>
<name>A0A933L4Q3_9HYPH</name>
<dbReference type="PANTHER" id="PTHR23505">
    <property type="entry name" value="SPINSTER"/>
    <property type="match status" value="1"/>
</dbReference>
<feature type="transmembrane region" description="Helical" evidence="6">
    <location>
        <begin position="63"/>
        <end position="80"/>
    </location>
</feature>
<feature type="transmembrane region" description="Helical" evidence="6">
    <location>
        <begin position="195"/>
        <end position="214"/>
    </location>
</feature>
<dbReference type="EMBL" id="JACRAF010000030">
    <property type="protein sequence ID" value="MBI4922300.1"/>
    <property type="molecule type" value="Genomic_DNA"/>
</dbReference>
<comment type="caution">
    <text evidence="8">The sequence shown here is derived from an EMBL/GenBank/DDBJ whole genome shotgun (WGS) entry which is preliminary data.</text>
</comment>
<keyword evidence="5 6" id="KW-0472">Membrane</keyword>
<keyword evidence="2" id="KW-0813">Transport</keyword>
<keyword evidence="4 6" id="KW-1133">Transmembrane helix</keyword>
<feature type="transmembrane region" description="Helical" evidence="6">
    <location>
        <begin position="280"/>
        <end position="305"/>
    </location>
</feature>
<feature type="transmembrane region" description="Helical" evidence="6">
    <location>
        <begin position="410"/>
        <end position="431"/>
    </location>
</feature>
<dbReference type="InterPro" id="IPR036259">
    <property type="entry name" value="MFS_trans_sf"/>
</dbReference>
<dbReference type="Gene3D" id="1.20.1250.20">
    <property type="entry name" value="MFS general substrate transporter like domains"/>
    <property type="match status" value="2"/>
</dbReference>
<evidence type="ECO:0000313" key="9">
    <source>
        <dbReference type="Proteomes" id="UP000782610"/>
    </source>
</evidence>
<evidence type="ECO:0000259" key="7">
    <source>
        <dbReference type="PROSITE" id="PS50850"/>
    </source>
</evidence>
<dbReference type="PROSITE" id="PS50850">
    <property type="entry name" value="MFS"/>
    <property type="match status" value="1"/>
</dbReference>
<feature type="transmembrane region" description="Helical" evidence="6">
    <location>
        <begin position="151"/>
        <end position="175"/>
    </location>
</feature>
<feature type="domain" description="Major facilitator superfamily (MFS) profile" evidence="7">
    <location>
        <begin position="25"/>
        <end position="433"/>
    </location>
</feature>
<feature type="transmembrane region" description="Helical" evidence="6">
    <location>
        <begin position="92"/>
        <end position="111"/>
    </location>
</feature>
<feature type="transmembrane region" description="Helical" evidence="6">
    <location>
        <begin position="117"/>
        <end position="139"/>
    </location>
</feature>
<evidence type="ECO:0000256" key="6">
    <source>
        <dbReference type="SAM" id="Phobius"/>
    </source>
</evidence>
<dbReference type="Proteomes" id="UP000782610">
    <property type="component" value="Unassembled WGS sequence"/>
</dbReference>
<dbReference type="GO" id="GO:0016020">
    <property type="term" value="C:membrane"/>
    <property type="evidence" value="ECO:0007669"/>
    <property type="project" value="UniProtKB-SubCell"/>
</dbReference>
<dbReference type="GO" id="GO:0022857">
    <property type="term" value="F:transmembrane transporter activity"/>
    <property type="evidence" value="ECO:0007669"/>
    <property type="project" value="InterPro"/>
</dbReference>
<dbReference type="AlphaFoldDB" id="A0A933L4Q3"/>
<accession>A0A933L4Q3</accession>
<evidence type="ECO:0000256" key="3">
    <source>
        <dbReference type="ARBA" id="ARBA00022692"/>
    </source>
</evidence>
<evidence type="ECO:0000256" key="5">
    <source>
        <dbReference type="ARBA" id="ARBA00023136"/>
    </source>
</evidence>
<dbReference type="InterPro" id="IPR044770">
    <property type="entry name" value="MFS_spinster-like"/>
</dbReference>
<organism evidence="8 9">
    <name type="scientific">Devosia nanyangense</name>
    <dbReference type="NCBI Taxonomy" id="1228055"/>
    <lineage>
        <taxon>Bacteria</taxon>
        <taxon>Pseudomonadati</taxon>
        <taxon>Pseudomonadota</taxon>
        <taxon>Alphaproteobacteria</taxon>
        <taxon>Hyphomicrobiales</taxon>
        <taxon>Devosiaceae</taxon>
        <taxon>Devosia</taxon>
    </lineage>
</organism>
<proteinExistence type="predicted"/>
<evidence type="ECO:0000256" key="1">
    <source>
        <dbReference type="ARBA" id="ARBA00004141"/>
    </source>
</evidence>
<feature type="transmembrane region" description="Helical" evidence="6">
    <location>
        <begin position="241"/>
        <end position="260"/>
    </location>
</feature>
<feature type="transmembrane region" description="Helical" evidence="6">
    <location>
        <begin position="374"/>
        <end position="398"/>
    </location>
</feature>
<protein>
    <submittedName>
        <fullName evidence="8">MFS transporter</fullName>
    </submittedName>
</protein>
<dbReference type="InterPro" id="IPR011701">
    <property type="entry name" value="MFS"/>
</dbReference>
<comment type="subcellular location">
    <subcellularLocation>
        <location evidence="1">Membrane</location>
        <topology evidence="1">Multi-pass membrane protein</topology>
    </subcellularLocation>
</comment>
<feature type="transmembrane region" description="Helical" evidence="6">
    <location>
        <begin position="314"/>
        <end position="335"/>
    </location>
</feature>
<reference evidence="8" key="1">
    <citation type="submission" date="2020-07" db="EMBL/GenBank/DDBJ databases">
        <title>Huge and variable diversity of episymbiotic CPR bacteria and DPANN archaea in groundwater ecosystems.</title>
        <authorList>
            <person name="He C.Y."/>
            <person name="Keren R."/>
            <person name="Whittaker M."/>
            <person name="Farag I.F."/>
            <person name="Doudna J."/>
            <person name="Cate J.H.D."/>
            <person name="Banfield J.F."/>
        </authorList>
    </citation>
    <scope>NUCLEOTIDE SEQUENCE</scope>
    <source>
        <strain evidence="8">NC_groundwater_1586_Pr3_B-0.1um_66_15</strain>
    </source>
</reference>
<feature type="transmembrane region" description="Helical" evidence="6">
    <location>
        <begin position="341"/>
        <end position="362"/>
    </location>
</feature>